<feature type="non-terminal residue" evidence="2">
    <location>
        <position position="1"/>
    </location>
</feature>
<evidence type="ECO:0000313" key="3">
    <source>
        <dbReference type="Proteomes" id="UP000034246"/>
    </source>
</evidence>
<proteinExistence type="predicted"/>
<feature type="transmembrane region" description="Helical" evidence="1">
    <location>
        <begin position="111"/>
        <end position="127"/>
    </location>
</feature>
<accession>A0A0G0NEL6</accession>
<organism evidence="2 3">
    <name type="scientific">Candidatus Woesebacteria bacterium GW2011_GWA1_39_21</name>
    <dbReference type="NCBI Taxonomy" id="1618550"/>
    <lineage>
        <taxon>Bacteria</taxon>
        <taxon>Candidatus Woeseibacteriota</taxon>
    </lineage>
</organism>
<evidence type="ECO:0000313" key="2">
    <source>
        <dbReference type="EMBL" id="KKR11241.1"/>
    </source>
</evidence>
<sequence length="223" mass="25801">KVLAESEVLIRPLRALIIISNRLFVRYYDLCIMKFTTSMDKVPDEKKEAVKKKAQDANQPSEVQKPEKTLFSWIAPARPFKRRDRDFWVTVVVITAIVGLILFFAEGYMPVILIISVIFLYYILSTVEPDKIDYKITTKGIKMADKLNGWNNFYRFWFTKRFSDQLLVLEANTLGGRLELVVNASDRDKIKGVLSKYLLHEEAPPSLIDKTTNWFSKKLPGMS</sequence>
<keyword evidence="1" id="KW-1133">Transmembrane helix</keyword>
<evidence type="ECO:0000256" key="1">
    <source>
        <dbReference type="SAM" id="Phobius"/>
    </source>
</evidence>
<keyword evidence="1" id="KW-0812">Transmembrane</keyword>
<dbReference type="STRING" id="1618550.UT39_C0009G0001"/>
<dbReference type="AlphaFoldDB" id="A0A0G0NEL6"/>
<keyword evidence="1" id="KW-0472">Membrane</keyword>
<reference evidence="2 3" key="1">
    <citation type="journal article" date="2015" name="Nature">
        <title>rRNA introns, odd ribosomes, and small enigmatic genomes across a large radiation of phyla.</title>
        <authorList>
            <person name="Brown C.T."/>
            <person name="Hug L.A."/>
            <person name="Thomas B.C."/>
            <person name="Sharon I."/>
            <person name="Castelle C.J."/>
            <person name="Singh A."/>
            <person name="Wilkins M.J."/>
            <person name="Williams K.H."/>
            <person name="Banfield J.F."/>
        </authorList>
    </citation>
    <scope>NUCLEOTIDE SEQUENCE [LARGE SCALE GENOMIC DNA]</scope>
</reference>
<feature type="transmembrane region" description="Helical" evidence="1">
    <location>
        <begin position="87"/>
        <end position="105"/>
    </location>
</feature>
<name>A0A0G0NEL6_9BACT</name>
<dbReference type="Proteomes" id="UP000034246">
    <property type="component" value="Unassembled WGS sequence"/>
</dbReference>
<dbReference type="EMBL" id="LBWP01000009">
    <property type="protein sequence ID" value="KKR11241.1"/>
    <property type="molecule type" value="Genomic_DNA"/>
</dbReference>
<protein>
    <recommendedName>
        <fullName evidence="4">DUF5673 domain-containing protein</fullName>
    </recommendedName>
</protein>
<comment type="caution">
    <text evidence="2">The sequence shown here is derived from an EMBL/GenBank/DDBJ whole genome shotgun (WGS) entry which is preliminary data.</text>
</comment>
<evidence type="ECO:0008006" key="4">
    <source>
        <dbReference type="Google" id="ProtNLM"/>
    </source>
</evidence>
<gene>
    <name evidence="2" type="ORF">UT39_C0009G0001</name>
</gene>